<sequence>MKRKLIKRNKRWLMEKYHLSQQLFAPLSVILKENKLESQANRYYRLWRRGLIKEDWNQAIFDTGVAIVPQRRFDGRVIYHDRVYNKELVPLEYKKKWKAF</sequence>
<dbReference type="GeneID" id="57332836"/>
<dbReference type="EMBL" id="CP047340">
    <property type="protein sequence ID" value="QIF89852.1"/>
    <property type="molecule type" value="Genomic_DNA"/>
</dbReference>
<dbReference type="Proteomes" id="UP000501338">
    <property type="component" value="Chromosome"/>
</dbReference>
<dbReference type="EMBL" id="JADSJR010000010">
    <property type="protein sequence ID" value="MBG2914508.1"/>
    <property type="molecule type" value="Genomic_DNA"/>
</dbReference>
<proteinExistence type="predicted"/>
<reference evidence="2 3" key="1">
    <citation type="submission" date="2020-01" db="EMBL/GenBank/DDBJ databases">
        <title>The genomic epidemiology of tigecycline resistance gene tet(X) variants in a swine farm in China.</title>
        <authorList>
            <person name="Peng K."/>
            <person name="Li R."/>
        </authorList>
    </citation>
    <scope>NUCLEOTIDE SEQUENCE [LARGE SCALE GENOMIC DNA]</scope>
    <source>
        <strain evidence="2 3">ZF1</strain>
    </source>
</reference>
<name>A0A6G6S5K5_9GAMM</name>
<keyword evidence="3" id="KW-1185">Reference proteome</keyword>
<dbReference type="RefSeq" id="WP_075673822.1">
    <property type="nucleotide sequence ID" value="NZ_CP045008.1"/>
</dbReference>
<accession>A0A6G6S5K5</accession>
<dbReference type="Proteomes" id="UP000612266">
    <property type="component" value="Unassembled WGS sequence"/>
</dbReference>
<organism evidence="1 4">
    <name type="scientific">Proteus terrae subsp. cibarius</name>
    <dbReference type="NCBI Taxonomy" id="626774"/>
    <lineage>
        <taxon>Bacteria</taxon>
        <taxon>Pseudomonadati</taxon>
        <taxon>Pseudomonadota</taxon>
        <taxon>Gammaproteobacteria</taxon>
        <taxon>Enterobacterales</taxon>
        <taxon>Morganellaceae</taxon>
        <taxon>Proteus</taxon>
    </lineage>
</organism>
<evidence type="ECO:0000313" key="1">
    <source>
        <dbReference type="EMBL" id="MBG2914508.1"/>
    </source>
</evidence>
<dbReference type="AlphaFoldDB" id="A0A6G6S5K5"/>
<evidence type="ECO:0000313" key="2">
    <source>
        <dbReference type="EMBL" id="QIF89852.1"/>
    </source>
</evidence>
<evidence type="ECO:0000313" key="4">
    <source>
        <dbReference type="Proteomes" id="UP000612266"/>
    </source>
</evidence>
<evidence type="ECO:0000313" key="3">
    <source>
        <dbReference type="Proteomes" id="UP000501338"/>
    </source>
</evidence>
<protein>
    <submittedName>
        <fullName evidence="1">Uncharacterized protein</fullName>
    </submittedName>
</protein>
<reference evidence="1" key="2">
    <citation type="submission" date="2020-11" db="EMBL/GenBank/DDBJ databases">
        <title>Enhanced detection system for hospital associated transmission using whole genome sequencing surveillance.</title>
        <authorList>
            <person name="Harrison L.H."/>
            <person name="Van Tyne D."/>
            <person name="Marsh J.W."/>
            <person name="Griffith M.P."/>
            <person name="Snyder D.J."/>
            <person name="Cooper V.S."/>
            <person name="Mustapha M."/>
        </authorList>
    </citation>
    <scope>NUCLEOTIDE SEQUENCE</scope>
    <source>
        <strain evidence="1">PR00070</strain>
    </source>
</reference>
<gene>
    <name evidence="2" type="ORF">GTH23_07280</name>
    <name evidence="1" type="ORF">I4901_09030</name>
</gene>